<dbReference type="InterPro" id="IPR036908">
    <property type="entry name" value="RlpA-like_sf"/>
</dbReference>
<proteinExistence type="predicted"/>
<dbReference type="Pfam" id="PF01471">
    <property type="entry name" value="PG_binding_1"/>
    <property type="match status" value="2"/>
</dbReference>
<dbReference type="PANTHER" id="PTHR39160">
    <property type="entry name" value="CELL WALL-BINDING PROTEIN YOCH"/>
    <property type="match status" value="1"/>
</dbReference>
<feature type="domain" description="Peptidoglycan binding-like" evidence="3">
    <location>
        <begin position="46"/>
        <end position="100"/>
    </location>
</feature>
<dbReference type="InterPro" id="IPR036365">
    <property type="entry name" value="PGBD-like_sf"/>
</dbReference>
<evidence type="ECO:0000259" key="4">
    <source>
        <dbReference type="Pfam" id="PF06725"/>
    </source>
</evidence>
<sequence length="353" mass="37309">MNENRLRTGSLTAFLTAFALFFLIGAQQSEASNVMGDNVLRSGMENQEVTQLQELLNERGYIEEITGVYDQRTAEAVRSFQQSASILVDGVAGPQTLGALQMLRQGDRGEAVYSLQGDLQDLGFYNGKLDGVFGPITHRSVKEFQKSENIFVDGLAGPQTYGKLHQAVSGGKTVVASASEQTSSSDPAENGPDQNSQSSESTSETSHADTESQSSSSEESTSSASDQDENAASESSATASESSSETVSRSASSDEPDGRTFTVEATAYTASCNGCSGITFTGLDLRSNPDKKVIAVDPSVIPLGSTVHVEGYGTYLAADTGGAINGNRIDIFMPERSDALAFGRRNLVITVLD</sequence>
<dbReference type="RefSeq" id="WP_110518046.1">
    <property type="nucleotide sequence ID" value="NZ_PDOF01000001.1"/>
</dbReference>
<dbReference type="SUPFAM" id="SSF47090">
    <property type="entry name" value="PGBD-like"/>
    <property type="match status" value="2"/>
</dbReference>
<organism evidence="5 6">
    <name type="scientific">Alteribacter lacisalsi</name>
    <dbReference type="NCBI Taxonomy" id="2045244"/>
    <lineage>
        <taxon>Bacteria</taxon>
        <taxon>Bacillati</taxon>
        <taxon>Bacillota</taxon>
        <taxon>Bacilli</taxon>
        <taxon>Bacillales</taxon>
        <taxon>Bacillaceae</taxon>
        <taxon>Alteribacter</taxon>
    </lineage>
</organism>
<keyword evidence="1" id="KW-0732">Signal</keyword>
<dbReference type="InterPro" id="IPR051933">
    <property type="entry name" value="Resuscitation_pf_RpfB"/>
</dbReference>
<protein>
    <submittedName>
        <fullName evidence="5">Peptidoglycan-binding protein</fullName>
    </submittedName>
</protein>
<dbReference type="Proteomes" id="UP000248066">
    <property type="component" value="Unassembled WGS sequence"/>
</dbReference>
<feature type="region of interest" description="Disordered" evidence="2">
    <location>
        <begin position="172"/>
        <end position="259"/>
    </location>
</feature>
<gene>
    <name evidence="5" type="ORF">CR205_06325</name>
</gene>
<comment type="caution">
    <text evidence="5">The sequence shown here is derived from an EMBL/GenBank/DDBJ whole genome shotgun (WGS) entry which is preliminary data.</text>
</comment>
<feature type="domain" description="Peptidoglycan binding-like" evidence="3">
    <location>
        <begin position="108"/>
        <end position="164"/>
    </location>
</feature>
<dbReference type="GO" id="GO:0004553">
    <property type="term" value="F:hydrolase activity, hydrolyzing O-glycosyl compounds"/>
    <property type="evidence" value="ECO:0007669"/>
    <property type="project" value="InterPro"/>
</dbReference>
<dbReference type="EMBL" id="PDOF01000001">
    <property type="protein sequence ID" value="PYZ98207.1"/>
    <property type="molecule type" value="Genomic_DNA"/>
</dbReference>
<feature type="domain" description="3D" evidence="4">
    <location>
        <begin position="292"/>
        <end position="352"/>
    </location>
</feature>
<dbReference type="GO" id="GO:0019867">
    <property type="term" value="C:outer membrane"/>
    <property type="evidence" value="ECO:0007669"/>
    <property type="project" value="InterPro"/>
</dbReference>
<dbReference type="SUPFAM" id="SSF50685">
    <property type="entry name" value="Barwin-like endoglucanases"/>
    <property type="match status" value="1"/>
</dbReference>
<evidence type="ECO:0000313" key="5">
    <source>
        <dbReference type="EMBL" id="PYZ98207.1"/>
    </source>
</evidence>
<dbReference type="PANTHER" id="PTHR39160:SF4">
    <property type="entry name" value="RESUSCITATION-PROMOTING FACTOR RPFB"/>
    <property type="match status" value="1"/>
</dbReference>
<feature type="compositionally biased region" description="Polar residues" evidence="2">
    <location>
        <begin position="176"/>
        <end position="195"/>
    </location>
</feature>
<dbReference type="InterPro" id="IPR002477">
    <property type="entry name" value="Peptidoglycan-bd-like"/>
</dbReference>
<dbReference type="AlphaFoldDB" id="A0A2W0HAM1"/>
<dbReference type="InterPro" id="IPR010611">
    <property type="entry name" value="3D_dom"/>
</dbReference>
<feature type="compositionally biased region" description="Low complexity" evidence="2">
    <location>
        <begin position="196"/>
        <end position="225"/>
    </location>
</feature>
<dbReference type="Gene3D" id="2.40.40.10">
    <property type="entry name" value="RlpA-like domain"/>
    <property type="match status" value="1"/>
</dbReference>
<dbReference type="GO" id="GO:0009254">
    <property type="term" value="P:peptidoglycan turnover"/>
    <property type="evidence" value="ECO:0007669"/>
    <property type="project" value="InterPro"/>
</dbReference>
<reference evidence="5 6" key="1">
    <citation type="submission" date="2017-10" db="EMBL/GenBank/DDBJ databases">
        <title>Bacillus sp. nov., a halophilic bacterium isolated from a Yangshapao Lake.</title>
        <authorList>
            <person name="Wang H."/>
        </authorList>
    </citation>
    <scope>NUCLEOTIDE SEQUENCE [LARGE SCALE GENOMIC DNA]</scope>
    <source>
        <strain evidence="5 6">YSP-3</strain>
    </source>
</reference>
<evidence type="ECO:0000256" key="1">
    <source>
        <dbReference type="ARBA" id="ARBA00022729"/>
    </source>
</evidence>
<dbReference type="Pfam" id="PF06725">
    <property type="entry name" value="3D"/>
    <property type="match status" value="1"/>
</dbReference>
<accession>A0A2W0HAM1</accession>
<evidence type="ECO:0000256" key="2">
    <source>
        <dbReference type="SAM" id="MobiDB-lite"/>
    </source>
</evidence>
<keyword evidence="6" id="KW-1185">Reference proteome</keyword>
<dbReference type="Gene3D" id="1.10.101.10">
    <property type="entry name" value="PGBD-like superfamily/PGBD"/>
    <property type="match status" value="2"/>
</dbReference>
<feature type="compositionally biased region" description="Low complexity" evidence="2">
    <location>
        <begin position="232"/>
        <end position="253"/>
    </location>
</feature>
<evidence type="ECO:0000259" key="3">
    <source>
        <dbReference type="Pfam" id="PF01471"/>
    </source>
</evidence>
<evidence type="ECO:0000313" key="6">
    <source>
        <dbReference type="Proteomes" id="UP000248066"/>
    </source>
</evidence>
<dbReference type="CDD" id="cd22786">
    <property type="entry name" value="DPBB_YuiC-like"/>
    <property type="match status" value="1"/>
</dbReference>
<dbReference type="OrthoDB" id="9798935at2"/>
<name>A0A2W0HAM1_9BACI</name>
<dbReference type="InterPro" id="IPR036366">
    <property type="entry name" value="PGBDSf"/>
</dbReference>